<proteinExistence type="predicted"/>
<name>A0A1G7GSN5_9DEIN</name>
<dbReference type="InterPro" id="IPR036866">
    <property type="entry name" value="RibonucZ/Hydroxyglut_hydro"/>
</dbReference>
<dbReference type="Gene3D" id="3.60.15.10">
    <property type="entry name" value="Ribonuclease Z/Hydroxyacylglutathione hydrolase-like"/>
    <property type="match status" value="1"/>
</dbReference>
<keyword evidence="3" id="KW-1185">Reference proteome</keyword>
<accession>A0A1G7GSN5</accession>
<dbReference type="SUPFAM" id="SSF56281">
    <property type="entry name" value="Metallo-hydrolase/oxidoreductase"/>
    <property type="match status" value="1"/>
</dbReference>
<organism evidence="2 3">
    <name type="scientific">Thermus arciformis</name>
    <dbReference type="NCBI Taxonomy" id="482827"/>
    <lineage>
        <taxon>Bacteria</taxon>
        <taxon>Thermotogati</taxon>
        <taxon>Deinococcota</taxon>
        <taxon>Deinococci</taxon>
        <taxon>Thermales</taxon>
        <taxon>Thermaceae</taxon>
        <taxon>Thermus</taxon>
    </lineage>
</organism>
<dbReference type="SMART" id="SM00849">
    <property type="entry name" value="Lactamase_B"/>
    <property type="match status" value="1"/>
</dbReference>
<evidence type="ECO:0000313" key="2">
    <source>
        <dbReference type="EMBL" id="SDE91136.1"/>
    </source>
</evidence>
<dbReference type="OrthoDB" id="235784at2"/>
<dbReference type="RefSeq" id="WP_093007153.1">
    <property type="nucleotide sequence ID" value="NZ_FNBC01000015.1"/>
</dbReference>
<dbReference type="InterPro" id="IPR001279">
    <property type="entry name" value="Metallo-B-lactamas"/>
</dbReference>
<dbReference type="InterPro" id="IPR050855">
    <property type="entry name" value="NDM-1-like"/>
</dbReference>
<protein>
    <submittedName>
        <fullName evidence="2">Glyoxylase, beta-lactamase superfamily II</fullName>
    </submittedName>
</protein>
<dbReference type="AlphaFoldDB" id="A0A1G7GSN5"/>
<dbReference type="PANTHER" id="PTHR42951">
    <property type="entry name" value="METALLO-BETA-LACTAMASE DOMAIN-CONTAINING"/>
    <property type="match status" value="1"/>
</dbReference>
<reference evidence="3" key="1">
    <citation type="submission" date="2016-10" db="EMBL/GenBank/DDBJ databases">
        <authorList>
            <person name="Varghese N."/>
            <person name="Submissions S."/>
        </authorList>
    </citation>
    <scope>NUCLEOTIDE SEQUENCE [LARGE SCALE GENOMIC DNA]</scope>
    <source>
        <strain evidence="3">CGMCC 1.6992</strain>
    </source>
</reference>
<evidence type="ECO:0000313" key="3">
    <source>
        <dbReference type="Proteomes" id="UP000199446"/>
    </source>
</evidence>
<dbReference type="Proteomes" id="UP000199446">
    <property type="component" value="Unassembled WGS sequence"/>
</dbReference>
<feature type="domain" description="Metallo-beta-lactamase" evidence="1">
    <location>
        <begin position="13"/>
        <end position="187"/>
    </location>
</feature>
<evidence type="ECO:0000259" key="1">
    <source>
        <dbReference type="SMART" id="SM00849"/>
    </source>
</evidence>
<dbReference type="EMBL" id="FNBC01000015">
    <property type="protein sequence ID" value="SDE91136.1"/>
    <property type="molecule type" value="Genomic_DNA"/>
</dbReference>
<sequence length="194" mass="21636">MRPVPVLHVGYRSTNYWLVGHGENRLLVDLGWPGTLGALRVALRRAGVSLEAVRYGMATHYHVDHAGLAQELKKFGMTLLVMETQVEAIPLMKRFTKPWDRYREIRAEGNQVLGFGESRAFLEALGIPGEILPTPGHTEHCVSLLLDDGRAFTGDLPPEEAAWDNPVALQSWSLLRARGARWVYPGHGPVRPLE</sequence>
<dbReference type="Pfam" id="PF00753">
    <property type="entry name" value="Lactamase_B"/>
    <property type="match status" value="1"/>
</dbReference>
<dbReference type="STRING" id="482827.SAMN04488243_11557"/>
<dbReference type="PANTHER" id="PTHR42951:SF4">
    <property type="entry name" value="ACYL-COENZYME A THIOESTERASE MBLAC2"/>
    <property type="match status" value="1"/>
</dbReference>
<gene>
    <name evidence="2" type="ORF">SAMN04488243_11557</name>
</gene>